<sequence>MTTVHHPPMLQRPQLDAVSAEILSIIASFLAPSLHVPPMALYRWTPPDCLYSSLSQAFRDTLAFCLTCRTVAATVRPHLLRNVHVISGRSLVKLLYTVYRQPEIGAQILNFSSHIDLGAMECEAEVFDAWHRQRAHLEGGTEFENLMDYCPGFAGDAFRPIIKHYMFCAARVLRVLLRFMPALESLFIKGIEGTYVLRTKPHSHKYEACNADALHKKELYNGNLFNSHVELEDWSILPLKLKRLQLQASQPDRYGLAFPVNRFLRFLSNLEILEVSGGNILQTWDSLVLPYFPTTYPCLRRLHLYDSGINERQLIRLCQTFINLRELLVNYYCSPVDHTHEMVPKGTEPRGPQSDTDHTLNNALLGLAGSLRSLTIVAQADSTDHFLVTDPLGRRYLHCLPSMANLEHLNVDLSCLCGPGSDFNSHWLLTSPPGMTAFPASLQTLTIFLRWSRLENQKAPKN</sequence>
<evidence type="ECO:0000313" key="2">
    <source>
        <dbReference type="Proteomes" id="UP001244011"/>
    </source>
</evidence>
<reference evidence="1" key="1">
    <citation type="submission" date="2023-06" db="EMBL/GenBank/DDBJ databases">
        <title>Genome-scale phylogeny and comparative genomics of the fungal order Sordariales.</title>
        <authorList>
            <consortium name="Lawrence Berkeley National Laboratory"/>
            <person name="Hensen N."/>
            <person name="Bonometti L."/>
            <person name="Westerberg I."/>
            <person name="Brannstrom I.O."/>
            <person name="Guillou S."/>
            <person name="Cros-Aarteil S."/>
            <person name="Calhoun S."/>
            <person name="Haridas S."/>
            <person name="Kuo A."/>
            <person name="Mondo S."/>
            <person name="Pangilinan J."/>
            <person name="Riley R."/>
            <person name="Labutti K."/>
            <person name="Andreopoulos B."/>
            <person name="Lipzen A."/>
            <person name="Chen C."/>
            <person name="Yanf M."/>
            <person name="Daum C."/>
            <person name="Ng V."/>
            <person name="Clum A."/>
            <person name="Steindorff A."/>
            <person name="Ohm R."/>
            <person name="Martin F."/>
            <person name="Silar P."/>
            <person name="Natvig D."/>
            <person name="Lalanne C."/>
            <person name="Gautier V."/>
            <person name="Ament-Velasquez S.L."/>
            <person name="Kruys A."/>
            <person name="Hutchinson M.I."/>
            <person name="Powell A.J."/>
            <person name="Barry K."/>
            <person name="Miller A.N."/>
            <person name="Grigoriev I.V."/>
            <person name="Debuchy R."/>
            <person name="Gladieux P."/>
            <person name="Thoren M.H."/>
            <person name="Johannesson H."/>
        </authorList>
    </citation>
    <scope>NUCLEOTIDE SEQUENCE</scope>
    <source>
        <strain evidence="1">8032-3</strain>
    </source>
</reference>
<dbReference type="SUPFAM" id="SSF52047">
    <property type="entry name" value="RNI-like"/>
    <property type="match status" value="1"/>
</dbReference>
<dbReference type="RefSeq" id="XP_060281823.1">
    <property type="nucleotide sequence ID" value="XM_060422014.1"/>
</dbReference>
<dbReference type="GeneID" id="85305201"/>
<evidence type="ECO:0000313" key="1">
    <source>
        <dbReference type="EMBL" id="KAK1765610.1"/>
    </source>
</evidence>
<gene>
    <name evidence="1" type="ORF">QBC33DRAFT_125031</name>
</gene>
<protein>
    <submittedName>
        <fullName evidence="1">Uncharacterized protein</fullName>
    </submittedName>
</protein>
<name>A0AAJ0BWJ4_9PEZI</name>
<organism evidence="1 2">
    <name type="scientific">Phialemonium atrogriseum</name>
    <dbReference type="NCBI Taxonomy" id="1093897"/>
    <lineage>
        <taxon>Eukaryota</taxon>
        <taxon>Fungi</taxon>
        <taxon>Dikarya</taxon>
        <taxon>Ascomycota</taxon>
        <taxon>Pezizomycotina</taxon>
        <taxon>Sordariomycetes</taxon>
        <taxon>Sordariomycetidae</taxon>
        <taxon>Cephalothecales</taxon>
        <taxon>Cephalothecaceae</taxon>
        <taxon>Phialemonium</taxon>
    </lineage>
</organism>
<dbReference type="AlphaFoldDB" id="A0AAJ0BWJ4"/>
<dbReference type="Gene3D" id="3.80.10.10">
    <property type="entry name" value="Ribonuclease Inhibitor"/>
    <property type="match status" value="1"/>
</dbReference>
<comment type="caution">
    <text evidence="1">The sequence shown here is derived from an EMBL/GenBank/DDBJ whole genome shotgun (WGS) entry which is preliminary data.</text>
</comment>
<proteinExistence type="predicted"/>
<keyword evidence="2" id="KW-1185">Reference proteome</keyword>
<accession>A0AAJ0BWJ4</accession>
<dbReference type="InterPro" id="IPR032675">
    <property type="entry name" value="LRR_dom_sf"/>
</dbReference>
<dbReference type="Proteomes" id="UP001244011">
    <property type="component" value="Unassembled WGS sequence"/>
</dbReference>
<dbReference type="EMBL" id="MU839014">
    <property type="protein sequence ID" value="KAK1765610.1"/>
    <property type="molecule type" value="Genomic_DNA"/>
</dbReference>